<organism evidence="3 4">
    <name type="scientific">Vitis vinifera</name>
    <name type="common">Grape</name>
    <dbReference type="NCBI Taxonomy" id="29760"/>
    <lineage>
        <taxon>Eukaryota</taxon>
        <taxon>Viridiplantae</taxon>
        <taxon>Streptophyta</taxon>
        <taxon>Embryophyta</taxon>
        <taxon>Tracheophyta</taxon>
        <taxon>Spermatophyta</taxon>
        <taxon>Magnoliopsida</taxon>
        <taxon>eudicotyledons</taxon>
        <taxon>Gunneridae</taxon>
        <taxon>Pentapetalae</taxon>
        <taxon>rosids</taxon>
        <taxon>Vitales</taxon>
        <taxon>Vitaceae</taxon>
        <taxon>Viteae</taxon>
        <taxon>Vitis</taxon>
    </lineage>
</organism>
<dbReference type="PANTHER" id="PTHR47718">
    <property type="entry name" value="OS01G0519700 PROTEIN"/>
    <property type="match status" value="1"/>
</dbReference>
<accession>A0A438CEI1</accession>
<evidence type="ECO:0000313" key="4">
    <source>
        <dbReference type="Proteomes" id="UP000288805"/>
    </source>
</evidence>
<dbReference type="InterPro" id="IPR004330">
    <property type="entry name" value="FAR1_DNA_bnd_dom"/>
</dbReference>
<dbReference type="InterPro" id="IPR018289">
    <property type="entry name" value="MULE_transposase_dom"/>
</dbReference>
<gene>
    <name evidence="3" type="primary">FRS5_76</name>
    <name evidence="3" type="ORF">CK203_109299</name>
</gene>
<dbReference type="Pfam" id="PF03101">
    <property type="entry name" value="FAR1"/>
    <property type="match status" value="1"/>
</dbReference>
<dbReference type="PANTHER" id="PTHR47718:SF17">
    <property type="entry name" value="PROTEIN FAR1-RELATED SEQUENCE 5-LIKE"/>
    <property type="match status" value="1"/>
</dbReference>
<evidence type="ECO:0000313" key="3">
    <source>
        <dbReference type="EMBL" id="RVW21605.1"/>
    </source>
</evidence>
<dbReference type="Proteomes" id="UP000288805">
    <property type="component" value="Unassembled WGS sequence"/>
</dbReference>
<dbReference type="EMBL" id="QGNW01002279">
    <property type="protein sequence ID" value="RVW21605.1"/>
    <property type="molecule type" value="Genomic_DNA"/>
</dbReference>
<sequence length="432" mass="49688">MTLSNSVYLQEKTIKREFEVKEEDVVNDDAFIGASYHLGGNGLKEKVLKAKVAGFGIRKDDLKRDKNGDIISRKWVCSREGQRAKKFIENDKRQREPRSLTRVGCEAAFHVGLNRKMESGLSSIGLFVWKGRNGFFIFLKFNIDEESRLANLFSADSTARMDYACFGDVLAFDTTYRTNAYKKPLVVLVDVNHHHQTVVFGCALLIDESVGTYEWVLETFLDAMMNKKLISVVTDGDKAMRKAIKKVLPNTCHRLCSWHLQRNAFTNAHIKDFSTIFARCMFMRGNEEEFEKVWHEMVANLGLNENRWVTEIYGKRKRWADAYLHGNFFGGMRTTQRAILRIRQNEAKAEFESNNSSPVLSTKLSILEIMLRRYIIFIYRGQNEIQNLTARMEELYNYNLKGKKIVADGATGTNQVRDPNIVKTKGNPDKVQ</sequence>
<name>A0A438CEI1_VITVI</name>
<comment type="caution">
    <text evidence="3">The sequence shown here is derived from an EMBL/GenBank/DDBJ whole genome shotgun (WGS) entry which is preliminary data.</text>
</comment>
<evidence type="ECO:0000259" key="1">
    <source>
        <dbReference type="Pfam" id="PF03101"/>
    </source>
</evidence>
<dbReference type="AlphaFoldDB" id="A0A438CEI1"/>
<protein>
    <submittedName>
        <fullName evidence="3">Protein FAR1-related sequence 5</fullName>
    </submittedName>
</protein>
<evidence type="ECO:0000259" key="2">
    <source>
        <dbReference type="Pfam" id="PF10551"/>
    </source>
</evidence>
<proteinExistence type="predicted"/>
<feature type="domain" description="MULE transposase" evidence="2">
    <location>
        <begin position="169"/>
        <end position="262"/>
    </location>
</feature>
<reference evidence="3 4" key="1">
    <citation type="journal article" date="2018" name="PLoS Genet.">
        <title>Population sequencing reveals clonal diversity and ancestral inbreeding in the grapevine cultivar Chardonnay.</title>
        <authorList>
            <person name="Roach M.J."/>
            <person name="Johnson D.L."/>
            <person name="Bohlmann J."/>
            <person name="van Vuuren H.J."/>
            <person name="Jones S.J."/>
            <person name="Pretorius I.S."/>
            <person name="Schmidt S.A."/>
            <person name="Borneman A.R."/>
        </authorList>
    </citation>
    <scope>NUCLEOTIDE SEQUENCE [LARGE SCALE GENOMIC DNA]</scope>
    <source>
        <strain evidence="4">cv. Chardonnay</strain>
        <tissue evidence="3">Leaf</tissue>
    </source>
</reference>
<feature type="domain" description="FAR1" evidence="1">
    <location>
        <begin position="50"/>
        <end position="115"/>
    </location>
</feature>
<dbReference type="Pfam" id="PF10551">
    <property type="entry name" value="MULE"/>
    <property type="match status" value="1"/>
</dbReference>